<evidence type="ECO:0000313" key="2">
    <source>
        <dbReference type="Proteomes" id="UP000509249"/>
    </source>
</evidence>
<keyword evidence="2" id="KW-1185">Reference proteome</keyword>
<reference evidence="1 2" key="1">
    <citation type="journal article" date="2020" name="Int. J. Syst. Evol. Microbiol.">
        <title>Veillonella nakazawae sp. nov., an anaerobic gram-negative coccus isolated from the oral cavity of Japanese children.</title>
        <authorList>
            <person name="Mashima I."/>
            <person name="Theodorea C.F."/>
            <person name="Djais A.A."/>
            <person name="Kunihiro T."/>
            <person name="Kawamura Y."/>
            <person name="Otomo M."/>
            <person name="Saitoh M."/>
            <person name="Tamai R."/>
            <person name="Kiyoura Y."/>
        </authorList>
    </citation>
    <scope>NUCLEOTIDE SEQUENCE [LARGE SCALE GENOMIC DNA]</scope>
    <source>
        <strain evidence="1 2">T1-7</strain>
    </source>
</reference>
<sequence>MADAVEKTYTDWSIDVGNYKYEGITLNEVEQNLYAIENQEQDFVVISPAKAISIDNKMYNFVQVCSDQDTDLLHIELSVTNDGDQGAIIYGKNELGPQEALQIIEEFIAHHKAPSLDDWEVVLDLRPKMESYVKGTNDD</sequence>
<proteinExistence type="predicted"/>
<dbReference type="RefSeq" id="WP_178885157.1">
    <property type="nucleotide sequence ID" value="NZ_AP022321.1"/>
</dbReference>
<evidence type="ECO:0008006" key="3">
    <source>
        <dbReference type="Google" id="ProtNLM"/>
    </source>
</evidence>
<organism evidence="1 2">
    <name type="scientific">Veillonella nakazawae</name>
    <dbReference type="NCBI Taxonomy" id="2682456"/>
    <lineage>
        <taxon>Bacteria</taxon>
        <taxon>Bacillati</taxon>
        <taxon>Bacillota</taxon>
        <taxon>Negativicutes</taxon>
        <taxon>Veillonellales</taxon>
        <taxon>Veillonellaceae</taxon>
        <taxon>Veillonella</taxon>
    </lineage>
</organism>
<dbReference type="Proteomes" id="UP000509249">
    <property type="component" value="Chromosome"/>
</dbReference>
<dbReference type="EMBL" id="AP022321">
    <property type="protein sequence ID" value="BBU34652.1"/>
    <property type="molecule type" value="Genomic_DNA"/>
</dbReference>
<accession>A0ABN5XPA5</accession>
<evidence type="ECO:0000313" key="1">
    <source>
        <dbReference type="EMBL" id="BBU34652.1"/>
    </source>
</evidence>
<protein>
    <recommendedName>
        <fullName evidence="3">Bacteriocin</fullName>
    </recommendedName>
</protein>
<name>A0ABN5XPA5_9FIRM</name>
<gene>
    <name evidence="1" type="ORF">VEIT17_10980</name>
</gene>